<proteinExistence type="predicted"/>
<accession>A0A1F6EVU6</accession>
<dbReference type="STRING" id="1798515.A3B35_01205"/>
<dbReference type="InterPro" id="IPR003615">
    <property type="entry name" value="HNH_nuc"/>
</dbReference>
<dbReference type="Gene3D" id="3.90.75.20">
    <property type="match status" value="1"/>
</dbReference>
<protein>
    <recommendedName>
        <fullName evidence="1">HNH nuclease domain-containing protein</fullName>
    </recommendedName>
</protein>
<dbReference type="Proteomes" id="UP000177215">
    <property type="component" value="Unassembled WGS sequence"/>
</dbReference>
<dbReference type="AlphaFoldDB" id="A0A1F6EVU6"/>
<reference evidence="2 3" key="1">
    <citation type="journal article" date="2016" name="Nat. Commun.">
        <title>Thousands of microbial genomes shed light on interconnected biogeochemical processes in an aquifer system.</title>
        <authorList>
            <person name="Anantharaman K."/>
            <person name="Brown C.T."/>
            <person name="Hug L.A."/>
            <person name="Sharon I."/>
            <person name="Castelle C.J."/>
            <person name="Probst A.J."/>
            <person name="Thomas B.C."/>
            <person name="Singh A."/>
            <person name="Wilkins M.J."/>
            <person name="Karaoz U."/>
            <person name="Brodie E.L."/>
            <person name="Williams K.H."/>
            <person name="Hubbard S.S."/>
            <person name="Banfield J.F."/>
        </authorList>
    </citation>
    <scope>NUCLEOTIDE SEQUENCE [LARGE SCALE GENOMIC DNA]</scope>
</reference>
<comment type="caution">
    <text evidence="2">The sequence shown here is derived from an EMBL/GenBank/DDBJ whole genome shotgun (WGS) entry which is preliminary data.</text>
</comment>
<dbReference type="InterPro" id="IPR044925">
    <property type="entry name" value="His-Me_finger_sf"/>
</dbReference>
<evidence type="ECO:0000313" key="3">
    <source>
        <dbReference type="Proteomes" id="UP000177215"/>
    </source>
</evidence>
<dbReference type="SMART" id="SM00507">
    <property type="entry name" value="HNHc"/>
    <property type="match status" value="1"/>
</dbReference>
<sequence>MAVDVVCRRCQKHFAVKPFFIKIGAGKYCSAKCQHEAARTGTWFKCDGCGKDVYRTPKYINASKSKKYFCGKSCQTIWRNKEFSGTRHAAWRHGRGSYRNIMTRAGREVKCEFCGTTDKRVIVVHHKDKDRTNNKLNNLSWLCRNCHYIVHNFPDGRMRGLLV</sequence>
<evidence type="ECO:0000259" key="1">
    <source>
        <dbReference type="SMART" id="SM00507"/>
    </source>
</evidence>
<name>A0A1F6EVU6_9BACT</name>
<evidence type="ECO:0000313" key="2">
    <source>
        <dbReference type="EMBL" id="OGG77756.1"/>
    </source>
</evidence>
<dbReference type="EMBL" id="MFMC01000008">
    <property type="protein sequence ID" value="OGG77756.1"/>
    <property type="molecule type" value="Genomic_DNA"/>
</dbReference>
<dbReference type="CDD" id="cd00085">
    <property type="entry name" value="HNHc"/>
    <property type="match status" value="1"/>
</dbReference>
<feature type="domain" description="HNH nuclease" evidence="1">
    <location>
        <begin position="97"/>
        <end position="148"/>
    </location>
</feature>
<organism evidence="2 3">
    <name type="scientific">Candidatus Kaiserbacteria bacterium RIFCSPLOWO2_01_FULL_54_24</name>
    <dbReference type="NCBI Taxonomy" id="1798515"/>
    <lineage>
        <taxon>Bacteria</taxon>
        <taxon>Candidatus Kaiseribacteriota</taxon>
    </lineage>
</organism>
<dbReference type="SUPFAM" id="SSF54060">
    <property type="entry name" value="His-Me finger endonucleases"/>
    <property type="match status" value="1"/>
</dbReference>
<gene>
    <name evidence="2" type="ORF">A3B35_01205</name>
</gene>